<dbReference type="PANTHER" id="PTHR30518:SF2">
    <property type="entry name" value="ENDOLYTIC MUREIN TRANSGLYCOSYLASE"/>
    <property type="match status" value="1"/>
</dbReference>
<keyword evidence="2 7" id="KW-0812">Transmembrane</keyword>
<evidence type="ECO:0000256" key="7">
    <source>
        <dbReference type="HAMAP-Rule" id="MF_02065"/>
    </source>
</evidence>
<dbReference type="Gene3D" id="3.30.1490.480">
    <property type="entry name" value="Endolytic murein transglycosylase"/>
    <property type="match status" value="1"/>
</dbReference>
<evidence type="ECO:0000256" key="4">
    <source>
        <dbReference type="ARBA" id="ARBA00023136"/>
    </source>
</evidence>
<gene>
    <name evidence="7 9" type="primary">mltG</name>
    <name evidence="9" type="ORF">HCJ95_00495</name>
</gene>
<keyword evidence="6 7" id="KW-0961">Cell wall biogenesis/degradation</keyword>
<evidence type="ECO:0000256" key="2">
    <source>
        <dbReference type="ARBA" id="ARBA00022692"/>
    </source>
</evidence>
<evidence type="ECO:0000256" key="1">
    <source>
        <dbReference type="ARBA" id="ARBA00022475"/>
    </source>
</evidence>
<comment type="similarity">
    <text evidence="7">Belongs to the transglycosylase MltG family.</text>
</comment>
<sequence length="608" mass="65474">MTEYGRGPGSEPWHPEDPLYGDVGWRGQQGYSDPQSPYEGHPQQPHPSQYGDWSQVPQPGYDGQHPQHYDPLGGHPQAPYGGHEAQQPGSYDPQYPSHQGGPEHQGYPQQPVDPYGQAGWDGTGAHPQVPYPDPLDPYGQQQSAASGQAQPDAYGEAAEGYPPPQPPNRRGEGSDGDADPGAGSGSDEQDHAAWSSAEEETGKDDTDDGAGQQTAKADDPAGRRGRSERRARGGRSGGRSNGGRNNGGRKRRNGMACLVVAVVLGGGAAGVVWYGYHFYQNRFAPAPDFEGNGIAETVTVEIPEGAGGYDIGRALKKAGVVKSVDAFVAAQSRNPKGEQIQAGAYLLNKRMSAASAVELMLDPRSQSNVLVKPGERNAQVYEDIDKRLGLAAGTTKKVATEEYKNLGLPSWANANPDIMDPLEGFLFPGTYPAAKGMKPEAVLRKMVEQAEKAYNRYDLAAKAGDFDLSSPLELVTVASLVQAEGKTHDDFRMMAEVVYNRLKPTNTETNRKLQFDSTFNYLKGESNIHISEKEINSNTNPYNTYTHAGLPPGPIGNPGEDALKAALNPTHDGWIYFVATDGVNKTEFAKTYSEFLKLKDKFDASSGN</sequence>
<name>A0ABX0YJY3_STRTL</name>
<dbReference type="CDD" id="cd08010">
    <property type="entry name" value="MltG_like"/>
    <property type="match status" value="1"/>
</dbReference>
<dbReference type="Pfam" id="PF02618">
    <property type="entry name" value="YceG"/>
    <property type="match status" value="1"/>
</dbReference>
<keyword evidence="5 7" id="KW-0456">Lyase</keyword>
<feature type="region of interest" description="Disordered" evidence="8">
    <location>
        <begin position="1"/>
        <end position="251"/>
    </location>
</feature>
<feature type="compositionally biased region" description="Low complexity" evidence="8">
    <location>
        <begin position="139"/>
        <end position="150"/>
    </location>
</feature>
<evidence type="ECO:0000256" key="3">
    <source>
        <dbReference type="ARBA" id="ARBA00022989"/>
    </source>
</evidence>
<proteinExistence type="inferred from homology"/>
<comment type="subcellular location">
    <subcellularLocation>
        <location evidence="7">Cell membrane</location>
        <topology evidence="7">Single-pass membrane protein</topology>
    </subcellularLocation>
</comment>
<dbReference type="RefSeq" id="WP_168130723.1">
    <property type="nucleotide sequence ID" value="NZ_BMVZ01000003.1"/>
</dbReference>
<evidence type="ECO:0000313" key="10">
    <source>
        <dbReference type="Proteomes" id="UP000635996"/>
    </source>
</evidence>
<comment type="catalytic activity">
    <reaction evidence="7">
        <text>a peptidoglycan chain = a peptidoglycan chain with N-acetyl-1,6-anhydromuramyl-[peptide] at the reducing end + a peptidoglycan chain with N-acetylglucosamine at the non-reducing end.</text>
        <dbReference type="EC" id="4.2.2.29"/>
    </reaction>
</comment>
<dbReference type="InterPro" id="IPR003770">
    <property type="entry name" value="MLTG-like"/>
</dbReference>
<dbReference type="NCBIfam" id="TIGR00247">
    <property type="entry name" value="endolytic transglycosylase MltG"/>
    <property type="match status" value="1"/>
</dbReference>
<dbReference type="PANTHER" id="PTHR30518">
    <property type="entry name" value="ENDOLYTIC MUREIN TRANSGLYCOSYLASE"/>
    <property type="match status" value="1"/>
</dbReference>
<feature type="compositionally biased region" description="Acidic residues" evidence="8">
    <location>
        <begin position="197"/>
        <end position="208"/>
    </location>
</feature>
<dbReference type="Proteomes" id="UP000635996">
    <property type="component" value="Unassembled WGS sequence"/>
</dbReference>
<comment type="caution">
    <text evidence="9">The sequence shown here is derived from an EMBL/GenBank/DDBJ whole genome shotgun (WGS) entry which is preliminary data.</text>
</comment>
<dbReference type="EMBL" id="JAATEL010000001">
    <property type="protein sequence ID" value="NJP12805.1"/>
    <property type="molecule type" value="Genomic_DNA"/>
</dbReference>
<protein>
    <recommendedName>
        <fullName evidence="7">Endolytic murein transglycosylase</fullName>
        <ecNumber evidence="7">4.2.2.29</ecNumber>
    </recommendedName>
    <alternativeName>
        <fullName evidence="7">Peptidoglycan lytic transglycosylase</fullName>
    </alternativeName>
    <alternativeName>
        <fullName evidence="7">Peptidoglycan polymerization terminase</fullName>
    </alternativeName>
</protein>
<keyword evidence="4 7" id="KW-0472">Membrane</keyword>
<evidence type="ECO:0000256" key="8">
    <source>
        <dbReference type="SAM" id="MobiDB-lite"/>
    </source>
</evidence>
<accession>A0ABX0YJY3</accession>
<evidence type="ECO:0000256" key="5">
    <source>
        <dbReference type="ARBA" id="ARBA00023239"/>
    </source>
</evidence>
<feature type="site" description="Important for catalytic activity" evidence="7">
    <location>
        <position position="484"/>
    </location>
</feature>
<comment type="function">
    <text evidence="7">Functions as a peptidoglycan terminase that cleaves nascent peptidoglycan strands endolytically to terminate their elongation.</text>
</comment>
<feature type="compositionally biased region" description="Basic residues" evidence="8">
    <location>
        <begin position="223"/>
        <end position="233"/>
    </location>
</feature>
<keyword evidence="3 7" id="KW-1133">Transmembrane helix</keyword>
<feature type="transmembrane region" description="Helical" evidence="7">
    <location>
        <begin position="254"/>
        <end position="276"/>
    </location>
</feature>
<dbReference type="HAMAP" id="MF_02065">
    <property type="entry name" value="MltG"/>
    <property type="match status" value="1"/>
</dbReference>
<reference evidence="9 10" key="1">
    <citation type="submission" date="2020-03" db="EMBL/GenBank/DDBJ databases">
        <title>WGS of actinomycetes isolated from Thailand.</title>
        <authorList>
            <person name="Thawai C."/>
        </authorList>
    </citation>
    <scope>NUCLEOTIDE SEQUENCE [LARGE SCALE GENOMIC DNA]</scope>
    <source>
        <strain evidence="9 10">NBRC 13905</strain>
    </source>
</reference>
<keyword evidence="10" id="KW-1185">Reference proteome</keyword>
<feature type="compositionally biased region" description="Gly residues" evidence="8">
    <location>
        <begin position="234"/>
        <end position="246"/>
    </location>
</feature>
<evidence type="ECO:0000256" key="6">
    <source>
        <dbReference type="ARBA" id="ARBA00023316"/>
    </source>
</evidence>
<organism evidence="9 10">
    <name type="scientific">Streptomyces thermoviolaceus subsp. thermoviolaceus</name>
    <dbReference type="NCBI Taxonomy" id="66860"/>
    <lineage>
        <taxon>Bacteria</taxon>
        <taxon>Bacillati</taxon>
        <taxon>Actinomycetota</taxon>
        <taxon>Actinomycetes</taxon>
        <taxon>Kitasatosporales</taxon>
        <taxon>Streptomycetaceae</taxon>
        <taxon>Streptomyces</taxon>
    </lineage>
</organism>
<evidence type="ECO:0000313" key="9">
    <source>
        <dbReference type="EMBL" id="NJP12805.1"/>
    </source>
</evidence>
<dbReference type="EC" id="4.2.2.29" evidence="7"/>
<keyword evidence="1 7" id="KW-1003">Cell membrane</keyword>